<reference evidence="3" key="1">
    <citation type="submission" date="2016-05" db="EMBL/GenBank/DDBJ databases">
        <title>Paenibacillus oryzae. sp. nov., isolated from the rice root.</title>
        <authorList>
            <person name="Zhang J."/>
            <person name="Zhang X."/>
        </authorList>
    </citation>
    <scope>NUCLEOTIDE SEQUENCE [LARGE SCALE GENOMIC DNA]</scope>
    <source>
        <strain evidence="3">KCTC13222</strain>
    </source>
</reference>
<dbReference type="InterPro" id="IPR001173">
    <property type="entry name" value="Glyco_trans_2-like"/>
</dbReference>
<dbReference type="Gene3D" id="3.90.550.10">
    <property type="entry name" value="Spore Coat Polysaccharide Biosynthesis Protein SpsA, Chain A"/>
    <property type="match status" value="1"/>
</dbReference>
<protein>
    <recommendedName>
        <fullName evidence="1">Glycosyltransferase 2-like domain-containing protein</fullName>
    </recommendedName>
</protein>
<dbReference type="InterPro" id="IPR029044">
    <property type="entry name" value="Nucleotide-diphossugar_trans"/>
</dbReference>
<comment type="caution">
    <text evidence="2">The sequence shown here is derived from an EMBL/GenBank/DDBJ whole genome shotgun (WGS) entry which is preliminary data.</text>
</comment>
<dbReference type="Proteomes" id="UP000093309">
    <property type="component" value="Unassembled WGS sequence"/>
</dbReference>
<dbReference type="AlphaFoldDB" id="A0A1C1A0Q5"/>
<dbReference type="Pfam" id="PF00535">
    <property type="entry name" value="Glycos_transf_2"/>
    <property type="match status" value="1"/>
</dbReference>
<gene>
    <name evidence="2" type="ORF">A8709_00220</name>
</gene>
<dbReference type="SUPFAM" id="SSF53448">
    <property type="entry name" value="Nucleotide-diphospho-sugar transferases"/>
    <property type="match status" value="1"/>
</dbReference>
<dbReference type="EMBL" id="LYPC01000021">
    <property type="protein sequence ID" value="OCT14013.1"/>
    <property type="molecule type" value="Genomic_DNA"/>
</dbReference>
<name>A0A1C1A0Q5_9BACL</name>
<sequence length="245" mass="27547">MLLPTVRTVGAIVTVKNAERTISRVLEQLKRMPLHEIIVIVYGTSDHTLERVRSHSHALIVHYPEQIGPHVGRAIGAKLSTSDILLFVEGEDVVRAERLIPFVKDIDRGADIALNNRTPYLPQFADWDTLTVMKHFLNVSFNKPDLHANSLMDVPHALSRNAFQHVSYAALMVPPKAQIQAILAGLHITAPTSFRTLAWSPARRNVNLQLSIGDHVEALEAAMHEKGERIHFPDIIRKREVIKEE</sequence>
<evidence type="ECO:0000313" key="2">
    <source>
        <dbReference type="EMBL" id="OCT14013.1"/>
    </source>
</evidence>
<accession>A0A1C1A0Q5</accession>
<dbReference type="STRING" id="512399.A8709_00220"/>
<evidence type="ECO:0000313" key="3">
    <source>
        <dbReference type="Proteomes" id="UP000093309"/>
    </source>
</evidence>
<dbReference type="CDD" id="cd00761">
    <property type="entry name" value="Glyco_tranf_GTA_type"/>
    <property type="match status" value="1"/>
</dbReference>
<feature type="domain" description="Glycosyltransferase 2-like" evidence="1">
    <location>
        <begin position="12"/>
        <end position="130"/>
    </location>
</feature>
<keyword evidence="3" id="KW-1185">Reference proteome</keyword>
<organism evidence="2 3">
    <name type="scientific">Paenibacillus pectinilyticus</name>
    <dbReference type="NCBI Taxonomy" id="512399"/>
    <lineage>
        <taxon>Bacteria</taxon>
        <taxon>Bacillati</taxon>
        <taxon>Bacillota</taxon>
        <taxon>Bacilli</taxon>
        <taxon>Bacillales</taxon>
        <taxon>Paenibacillaceae</taxon>
        <taxon>Paenibacillus</taxon>
    </lineage>
</organism>
<evidence type="ECO:0000259" key="1">
    <source>
        <dbReference type="Pfam" id="PF00535"/>
    </source>
</evidence>
<proteinExistence type="predicted"/>